<evidence type="ECO:0000313" key="2">
    <source>
        <dbReference type="EMBL" id="MDQ0361396.1"/>
    </source>
</evidence>
<dbReference type="RefSeq" id="WP_307408081.1">
    <property type="nucleotide sequence ID" value="NZ_JAUSUR010000003.1"/>
</dbReference>
<feature type="transmembrane region" description="Helical" evidence="1">
    <location>
        <begin position="49"/>
        <end position="73"/>
    </location>
</feature>
<gene>
    <name evidence="2" type="ORF">J2S15_002143</name>
</gene>
<keyword evidence="1" id="KW-1133">Transmembrane helix</keyword>
<evidence type="ECO:0000313" key="3">
    <source>
        <dbReference type="Proteomes" id="UP001230220"/>
    </source>
</evidence>
<proteinExistence type="predicted"/>
<reference evidence="2 3" key="1">
    <citation type="submission" date="2023-07" db="EMBL/GenBank/DDBJ databases">
        <title>Genomic Encyclopedia of Type Strains, Phase IV (KMG-IV): sequencing the most valuable type-strain genomes for metagenomic binning, comparative biology and taxonomic classification.</title>
        <authorList>
            <person name="Goeker M."/>
        </authorList>
    </citation>
    <scope>NUCLEOTIDE SEQUENCE [LARGE SCALE GENOMIC DNA]</scope>
    <source>
        <strain evidence="2 3">DSM 16784</strain>
    </source>
</reference>
<keyword evidence="1" id="KW-0812">Transmembrane</keyword>
<evidence type="ECO:0000256" key="1">
    <source>
        <dbReference type="SAM" id="Phobius"/>
    </source>
</evidence>
<organism evidence="2 3">
    <name type="scientific">Breznakia pachnodae</name>
    <dbReference type="NCBI Taxonomy" id="265178"/>
    <lineage>
        <taxon>Bacteria</taxon>
        <taxon>Bacillati</taxon>
        <taxon>Bacillota</taxon>
        <taxon>Erysipelotrichia</taxon>
        <taxon>Erysipelotrichales</taxon>
        <taxon>Erysipelotrichaceae</taxon>
        <taxon>Breznakia</taxon>
    </lineage>
</organism>
<sequence>MEKKNIPCPNCEGDITIENYLTYKYTFTTPKCPYCDNEFIITHPKKYSIIAYSLIAILALIFINFIIYAMVAVDIYDDNLLFISFITVAIITAIAILAARTFIARYAYKKEKNSINIRSHYFLEK</sequence>
<keyword evidence="3" id="KW-1185">Reference proteome</keyword>
<feature type="transmembrane region" description="Helical" evidence="1">
    <location>
        <begin position="79"/>
        <end position="103"/>
    </location>
</feature>
<dbReference type="EMBL" id="JAUSUR010000003">
    <property type="protein sequence ID" value="MDQ0361396.1"/>
    <property type="molecule type" value="Genomic_DNA"/>
</dbReference>
<accession>A0ABU0E3C9</accession>
<keyword evidence="1" id="KW-0472">Membrane</keyword>
<protein>
    <submittedName>
        <fullName evidence="2">Uncharacterized protein (DUF983 family)</fullName>
    </submittedName>
</protein>
<comment type="caution">
    <text evidence="2">The sequence shown here is derived from an EMBL/GenBank/DDBJ whole genome shotgun (WGS) entry which is preliminary data.</text>
</comment>
<dbReference type="Proteomes" id="UP001230220">
    <property type="component" value="Unassembled WGS sequence"/>
</dbReference>
<name>A0ABU0E3C9_9FIRM</name>